<dbReference type="Proteomes" id="UP000503440">
    <property type="component" value="Plasmid pB18-1"/>
</dbReference>
<name>A0A6C0Y6I2_9GAMM</name>
<geneLocation type="plasmid" evidence="3">
    <name>pb18-1</name>
</geneLocation>
<dbReference type="RefSeq" id="WP_163146438.1">
    <property type="nucleotide sequence ID" value="NZ_CP044456.1"/>
</dbReference>
<proteinExistence type="predicted"/>
<feature type="compositionally biased region" description="Basic and acidic residues" evidence="1">
    <location>
        <begin position="377"/>
        <end position="388"/>
    </location>
</feature>
<dbReference type="EMBL" id="CP044456">
    <property type="protein sequence ID" value="QIC71778.1"/>
    <property type="molecule type" value="Genomic_DNA"/>
</dbReference>
<sequence length="415" mass="46929">MIKISGNDGGLLTIGEVDLLGQTLSVPVETLIIIESGLYPFFQPRRIIKATNLRFSGSIFYEANPLQDHLMLRKQLVPTNAFGFYSISLKKDDETDVAYLLVNFDESVAVLSTSFYHVCRFCQDFNAFKINGILLDQSKIYSQQSPKLNLSSDLLGEEYEKMSFPSGPMHDFNWGDDYTPSVIAHVDRGDIEQIPFGYQHKGSLIGVGNFTTWYVTAFNEIPDNHLNNLRHLVLDIEVTQIKARQFVLNTVTTPEYLDILIAQHEQQGQHRIHITSETRQGLPIYIVYNLDTETIEECYITYSPSVLQDYINSKHLKFVAENTAQPQLVDEDTPVVKDNRYEHADVSLTKILAESQQKQEEAALAVKTAVDTPVAVQEDRPYEPEDLRTLMGGDDGSYNPEANVLELQKANHSSQ</sequence>
<dbReference type="AlphaFoldDB" id="A0A6C0Y6I2"/>
<keyword evidence="2" id="KW-0614">Plasmid</keyword>
<accession>A0A6C0Y6I2</accession>
<reference evidence="2 3" key="1">
    <citation type="submission" date="2019-09" db="EMBL/GenBank/DDBJ databases">
        <title>Non-baumannii Acinetobacter spp. carrying blaNDM-1 isolated in China.</title>
        <authorList>
            <person name="Cui C."/>
            <person name="Chen C."/>
            <person name="Sun J."/>
            <person name="Liu Y."/>
        </authorList>
    </citation>
    <scope>NUCLEOTIDE SEQUENCE [LARGE SCALE GENOMIC DNA]</scope>
    <source>
        <strain evidence="2 3">B18</strain>
        <plasmid evidence="3">pb18-1</plasmid>
    </source>
</reference>
<protein>
    <submittedName>
        <fullName evidence="2">Uncharacterized protein</fullName>
    </submittedName>
</protein>
<feature type="region of interest" description="Disordered" evidence="1">
    <location>
        <begin position="375"/>
        <end position="400"/>
    </location>
</feature>
<gene>
    <name evidence="2" type="ORF">FSC09_15410</name>
</gene>
<organism evidence="2 3">
    <name type="scientific">Acinetobacter indicus</name>
    <dbReference type="NCBI Taxonomy" id="756892"/>
    <lineage>
        <taxon>Bacteria</taxon>
        <taxon>Pseudomonadati</taxon>
        <taxon>Pseudomonadota</taxon>
        <taxon>Gammaproteobacteria</taxon>
        <taxon>Moraxellales</taxon>
        <taxon>Moraxellaceae</taxon>
        <taxon>Acinetobacter</taxon>
    </lineage>
</organism>
<evidence type="ECO:0000313" key="2">
    <source>
        <dbReference type="EMBL" id="QIC71778.1"/>
    </source>
</evidence>
<evidence type="ECO:0000256" key="1">
    <source>
        <dbReference type="SAM" id="MobiDB-lite"/>
    </source>
</evidence>
<evidence type="ECO:0000313" key="3">
    <source>
        <dbReference type="Proteomes" id="UP000503440"/>
    </source>
</evidence>